<organism evidence="4 5">
    <name type="scientific">Enhygromyxa salina</name>
    <dbReference type="NCBI Taxonomy" id="215803"/>
    <lineage>
        <taxon>Bacteria</taxon>
        <taxon>Pseudomonadati</taxon>
        <taxon>Myxococcota</taxon>
        <taxon>Polyangia</taxon>
        <taxon>Nannocystales</taxon>
        <taxon>Nannocystaceae</taxon>
        <taxon>Enhygromyxa</taxon>
    </lineage>
</organism>
<keyword evidence="2" id="KW-0560">Oxidoreductase</keyword>
<evidence type="ECO:0000256" key="3">
    <source>
        <dbReference type="RuleBase" id="RU000363"/>
    </source>
</evidence>
<dbReference type="EMBL" id="JMCC02000057">
    <property type="protein sequence ID" value="KIG15300.1"/>
    <property type="molecule type" value="Genomic_DNA"/>
</dbReference>
<evidence type="ECO:0000256" key="2">
    <source>
        <dbReference type="ARBA" id="ARBA00023002"/>
    </source>
</evidence>
<dbReference type="PROSITE" id="PS00061">
    <property type="entry name" value="ADH_SHORT"/>
    <property type="match status" value="1"/>
</dbReference>
<protein>
    <submittedName>
        <fullName evidence="4">3-oxoacyl-[acyl-carrier protein] reductase</fullName>
    </submittedName>
</protein>
<dbReference type="InterPro" id="IPR051911">
    <property type="entry name" value="SDR_oxidoreductase"/>
</dbReference>
<dbReference type="CDD" id="cd05374">
    <property type="entry name" value="17beta-HSD-like_SDR_c"/>
    <property type="match status" value="1"/>
</dbReference>
<dbReference type="InterPro" id="IPR020904">
    <property type="entry name" value="Sc_DH/Rdtase_CS"/>
</dbReference>
<evidence type="ECO:0000256" key="1">
    <source>
        <dbReference type="ARBA" id="ARBA00006484"/>
    </source>
</evidence>
<sequence>MTGSSSGFGLRTCVALCARGFKVYASMRDLERAGPLRAALKASGFGSSRVTFVALDVTDPAQREAVVERILATDGAVDVLVNNAGQMFTGFAEEQTQAELRAQFETNFFGVVALTLALVPAMRERRHGRVINVSSIAGRNAIPAHSAYCASKFALEGWSESLRYELIAYNVFVSLVEPGMFPTQIFGRNQVQPASAAGSSQGARSIHARVRTALEQDTRFMQTIMSFADPDQVARVIGKIALAPRPRLRYPVGVDAWLGSLTLGTVTQAWWEARITQLFQR</sequence>
<dbReference type="PANTHER" id="PTHR43976:SF16">
    <property type="entry name" value="SHORT-CHAIN DEHYDROGENASE_REDUCTASE FAMILY PROTEIN"/>
    <property type="match status" value="1"/>
</dbReference>
<dbReference type="SUPFAM" id="SSF51735">
    <property type="entry name" value="NAD(P)-binding Rossmann-fold domains"/>
    <property type="match status" value="1"/>
</dbReference>
<proteinExistence type="inferred from homology"/>
<dbReference type="Gene3D" id="3.40.50.720">
    <property type="entry name" value="NAD(P)-binding Rossmann-like Domain"/>
    <property type="match status" value="1"/>
</dbReference>
<dbReference type="Proteomes" id="UP000031599">
    <property type="component" value="Unassembled WGS sequence"/>
</dbReference>
<comment type="caution">
    <text evidence="4">The sequence shown here is derived from an EMBL/GenBank/DDBJ whole genome shotgun (WGS) entry which is preliminary data.</text>
</comment>
<dbReference type="AlphaFoldDB" id="A0A0C2D0E0"/>
<dbReference type="PRINTS" id="PR00080">
    <property type="entry name" value="SDRFAMILY"/>
</dbReference>
<dbReference type="PRINTS" id="PR00081">
    <property type="entry name" value="GDHRDH"/>
</dbReference>
<name>A0A0C2D0E0_9BACT</name>
<comment type="similarity">
    <text evidence="1 3">Belongs to the short-chain dehydrogenases/reductases (SDR) family.</text>
</comment>
<accession>A0A0C2D0E0</accession>
<dbReference type="InterPro" id="IPR036291">
    <property type="entry name" value="NAD(P)-bd_dom_sf"/>
</dbReference>
<evidence type="ECO:0000313" key="5">
    <source>
        <dbReference type="Proteomes" id="UP000031599"/>
    </source>
</evidence>
<reference evidence="4 5" key="1">
    <citation type="submission" date="2014-12" db="EMBL/GenBank/DDBJ databases">
        <title>Genome assembly of Enhygromyxa salina DSM 15201.</title>
        <authorList>
            <person name="Sharma G."/>
            <person name="Subramanian S."/>
        </authorList>
    </citation>
    <scope>NUCLEOTIDE SEQUENCE [LARGE SCALE GENOMIC DNA]</scope>
    <source>
        <strain evidence="4 5">DSM 15201</strain>
    </source>
</reference>
<dbReference type="Pfam" id="PF00106">
    <property type="entry name" value="adh_short"/>
    <property type="match status" value="1"/>
</dbReference>
<dbReference type="GO" id="GO:0016491">
    <property type="term" value="F:oxidoreductase activity"/>
    <property type="evidence" value="ECO:0007669"/>
    <property type="project" value="UniProtKB-KW"/>
</dbReference>
<dbReference type="PANTHER" id="PTHR43976">
    <property type="entry name" value="SHORT CHAIN DEHYDROGENASE"/>
    <property type="match status" value="1"/>
</dbReference>
<gene>
    <name evidence="4" type="ORF">DB30_05727</name>
</gene>
<evidence type="ECO:0000313" key="4">
    <source>
        <dbReference type="EMBL" id="KIG15300.1"/>
    </source>
</evidence>
<dbReference type="InterPro" id="IPR002347">
    <property type="entry name" value="SDR_fam"/>
</dbReference>